<dbReference type="PANTHER" id="PTHR43289">
    <property type="entry name" value="MITOGEN-ACTIVATED PROTEIN KINASE KINASE KINASE 20-RELATED"/>
    <property type="match status" value="1"/>
</dbReference>
<evidence type="ECO:0000256" key="7">
    <source>
        <dbReference type="SAM" id="Phobius"/>
    </source>
</evidence>
<dbReference type="SMART" id="SM00564">
    <property type="entry name" value="PQQ"/>
    <property type="match status" value="7"/>
</dbReference>
<dbReference type="InterPro" id="IPR002372">
    <property type="entry name" value="PQQ_rpt_dom"/>
</dbReference>
<organism evidence="9 10">
    <name type="scientific">Embleya scabrispora</name>
    <dbReference type="NCBI Taxonomy" id="159449"/>
    <lineage>
        <taxon>Bacteria</taxon>
        <taxon>Bacillati</taxon>
        <taxon>Actinomycetota</taxon>
        <taxon>Actinomycetes</taxon>
        <taxon>Kitasatosporales</taxon>
        <taxon>Streptomycetaceae</taxon>
        <taxon>Embleya</taxon>
    </lineage>
</organism>
<feature type="domain" description="Protein kinase" evidence="8">
    <location>
        <begin position="28"/>
        <end position="289"/>
    </location>
</feature>
<feature type="binding site" evidence="5">
    <location>
        <position position="56"/>
    </location>
    <ligand>
        <name>ATP</name>
        <dbReference type="ChEBI" id="CHEBI:30616"/>
    </ligand>
</feature>
<dbReference type="InterPro" id="IPR011009">
    <property type="entry name" value="Kinase-like_dom_sf"/>
</dbReference>
<dbReference type="InterPro" id="IPR017441">
    <property type="entry name" value="Protein_kinase_ATP_BS"/>
</dbReference>
<feature type="transmembrane region" description="Helical" evidence="7">
    <location>
        <begin position="380"/>
        <end position="402"/>
    </location>
</feature>
<dbReference type="Gene3D" id="1.10.510.10">
    <property type="entry name" value="Transferase(Phosphotransferase) domain 1"/>
    <property type="match status" value="1"/>
</dbReference>
<keyword evidence="1" id="KW-0808">Transferase</keyword>
<reference evidence="9 10" key="1">
    <citation type="submission" date="2017-03" db="EMBL/GenBank/DDBJ databases">
        <title>Draft genome sequence of Streptomyces scabrisporus NF3, endophyte isolated from Amphipterygium adstringens.</title>
        <authorList>
            <person name="Vazquez M."/>
            <person name="Ceapa C.D."/>
            <person name="Rodriguez Luna D."/>
            <person name="Sanchez Esquivel S."/>
        </authorList>
    </citation>
    <scope>NUCLEOTIDE SEQUENCE [LARGE SCALE GENOMIC DNA]</scope>
    <source>
        <strain evidence="9 10">NF3</strain>
    </source>
</reference>
<feature type="region of interest" description="Disordered" evidence="6">
    <location>
        <begin position="308"/>
        <end position="334"/>
    </location>
</feature>
<dbReference type="Gene3D" id="3.30.200.20">
    <property type="entry name" value="Phosphorylase Kinase, domain 1"/>
    <property type="match status" value="1"/>
</dbReference>
<dbReference type="Pfam" id="PF13360">
    <property type="entry name" value="PQQ_2"/>
    <property type="match status" value="3"/>
</dbReference>
<dbReference type="Pfam" id="PF00069">
    <property type="entry name" value="Pkinase"/>
    <property type="match status" value="1"/>
</dbReference>
<keyword evidence="10" id="KW-1185">Reference proteome</keyword>
<dbReference type="Gene3D" id="2.130.10.10">
    <property type="entry name" value="YVTN repeat-like/Quinoprotein amine dehydrogenase"/>
    <property type="match status" value="2"/>
</dbReference>
<name>A0A1T3P111_9ACTN</name>
<dbReference type="AlphaFoldDB" id="A0A1T3P111"/>
<dbReference type="CDD" id="cd14014">
    <property type="entry name" value="STKc_PknB_like"/>
    <property type="match status" value="1"/>
</dbReference>
<dbReference type="SMART" id="SM00220">
    <property type="entry name" value="S_TKc"/>
    <property type="match status" value="1"/>
</dbReference>
<evidence type="ECO:0000256" key="2">
    <source>
        <dbReference type="ARBA" id="ARBA00022741"/>
    </source>
</evidence>
<sequence>MAGRHDRNGDTVVMEALRDGDPTRLGPYRLRGRLGEGGMGEVFLGTSPSGVRVAVKTVRPEFAMDHGFRDRFRREIDLARRVDSAWTAPIAEADPDAQPPWLATEYLTGLSLSEAIKAYGPLPEGALRILGAQLAEALMAIHRAGLIHRDLKPSNVILGRDRLRVIDFGISRAADEGGQGLTGTGRVVGSPSFMSPEQAGGRRLGPESDVFSLGSVLVFAATGRGPFHAEPPVAQLQMMMRVLRDAPALAEVPDGLRDLIRHCLDKEPEARPAPAEILARCMGDSEPSLGTSWLPAALAAELERRHLGDPALPDPVTASTGEPPTRALGAGADAAAPTTVAVAVSDAPGERAAAPPPPALPPTVGVPEPPPDKRGLARRAFLIGGGAVAVAAVGGGAGWLLMGDDADPGRRVWSYPAGTGGGSSLSVQGDLVFHVADGAGGGKGQVTAIDAESGQKVWRKATAGNSVSAPLATKDHLFVVSWTVDPSTSVAEQSQPALCTVQAFDPVKGELRWSLEYKARWVNLPAALDQGLLYLGVAEENSYSSAPGAIVAIDAATHREVWRAGLTADTGMPGTPTFANGMVVVVAQPKASYNPSAVHAFDRSGKPKWQVPFKSRPWGRDPVILGDRVITVVTDSSSGGVFTWQRYALDAATGAVLWGPISVNGGQARSLTVAGDHVFQVYDGATDEAKSGVVAVDPLTGSQVWKFEMEARNASEITRVDDVVYVACHPSKPQAGVTPSATTTAGPAPTNPPATSVSKGEVYALEAATGVVRWSAEMPSYGALEAPVVAGDKVYIAMDAAKPDASTDDAAQLLALHTKTGRVAWKASLPSPVSSRPVTARGNVYIAQWLRPNEGNPNASVIAYEQ</sequence>
<keyword evidence="4 5" id="KW-0067">ATP-binding</keyword>
<evidence type="ECO:0000256" key="1">
    <source>
        <dbReference type="ARBA" id="ARBA00022679"/>
    </source>
</evidence>
<dbReference type="SUPFAM" id="SSF56112">
    <property type="entry name" value="Protein kinase-like (PK-like)"/>
    <property type="match status" value="1"/>
</dbReference>
<dbReference type="InterPro" id="IPR018391">
    <property type="entry name" value="PQQ_b-propeller_rpt"/>
</dbReference>
<dbReference type="GO" id="GO:0005524">
    <property type="term" value="F:ATP binding"/>
    <property type="evidence" value="ECO:0007669"/>
    <property type="project" value="UniProtKB-UniRule"/>
</dbReference>
<dbReference type="InterPro" id="IPR011047">
    <property type="entry name" value="Quinoprotein_ADH-like_sf"/>
</dbReference>
<dbReference type="PROSITE" id="PS00107">
    <property type="entry name" value="PROTEIN_KINASE_ATP"/>
    <property type="match status" value="1"/>
</dbReference>
<feature type="region of interest" description="Disordered" evidence="6">
    <location>
        <begin position="733"/>
        <end position="757"/>
    </location>
</feature>
<evidence type="ECO:0000256" key="6">
    <source>
        <dbReference type="SAM" id="MobiDB-lite"/>
    </source>
</evidence>
<keyword evidence="2 5" id="KW-0547">Nucleotide-binding</keyword>
<comment type="caution">
    <text evidence="9">The sequence shown here is derived from an EMBL/GenBank/DDBJ whole genome shotgun (WGS) entry which is preliminary data.</text>
</comment>
<dbReference type="InterPro" id="IPR015943">
    <property type="entry name" value="WD40/YVTN_repeat-like_dom_sf"/>
</dbReference>
<dbReference type="SUPFAM" id="SSF50998">
    <property type="entry name" value="Quinoprotein alcohol dehydrogenase-like"/>
    <property type="match status" value="2"/>
</dbReference>
<dbReference type="PROSITE" id="PS50011">
    <property type="entry name" value="PROTEIN_KINASE_DOM"/>
    <property type="match status" value="1"/>
</dbReference>
<keyword evidence="3" id="KW-0418">Kinase</keyword>
<dbReference type="PROSITE" id="PS00108">
    <property type="entry name" value="PROTEIN_KINASE_ST"/>
    <property type="match status" value="1"/>
</dbReference>
<dbReference type="InterPro" id="IPR000719">
    <property type="entry name" value="Prot_kinase_dom"/>
</dbReference>
<evidence type="ECO:0000256" key="5">
    <source>
        <dbReference type="PROSITE-ProRule" id="PRU10141"/>
    </source>
</evidence>
<dbReference type="STRING" id="159449.B4N89_19355"/>
<dbReference type="Gene3D" id="2.140.10.10">
    <property type="entry name" value="Quinoprotein alcohol dehydrogenase-like superfamily"/>
    <property type="match status" value="1"/>
</dbReference>
<dbReference type="InterPro" id="IPR008271">
    <property type="entry name" value="Ser/Thr_kinase_AS"/>
</dbReference>
<gene>
    <name evidence="9" type="ORF">B4N89_19355</name>
</gene>
<evidence type="ECO:0000256" key="4">
    <source>
        <dbReference type="ARBA" id="ARBA00022840"/>
    </source>
</evidence>
<keyword evidence="7" id="KW-0472">Membrane</keyword>
<dbReference type="GO" id="GO:0004674">
    <property type="term" value="F:protein serine/threonine kinase activity"/>
    <property type="evidence" value="ECO:0007669"/>
    <property type="project" value="TreeGrafter"/>
</dbReference>
<dbReference type="EMBL" id="MWQN01000001">
    <property type="protein sequence ID" value="OPC82806.1"/>
    <property type="molecule type" value="Genomic_DNA"/>
</dbReference>
<dbReference type="Proteomes" id="UP000190037">
    <property type="component" value="Unassembled WGS sequence"/>
</dbReference>
<feature type="region of interest" description="Disordered" evidence="6">
    <location>
        <begin position="181"/>
        <end position="205"/>
    </location>
</feature>
<dbReference type="PANTHER" id="PTHR43289:SF34">
    <property type="entry name" value="SERINE_THREONINE-PROTEIN KINASE YBDM-RELATED"/>
    <property type="match status" value="1"/>
</dbReference>
<evidence type="ECO:0000313" key="10">
    <source>
        <dbReference type="Proteomes" id="UP000190037"/>
    </source>
</evidence>
<feature type="compositionally biased region" description="Low complexity" evidence="6">
    <location>
        <begin position="735"/>
        <end position="756"/>
    </location>
</feature>
<keyword evidence="7" id="KW-1133">Transmembrane helix</keyword>
<evidence type="ECO:0000256" key="3">
    <source>
        <dbReference type="ARBA" id="ARBA00022777"/>
    </source>
</evidence>
<protein>
    <recommendedName>
        <fullName evidence="8">Protein kinase domain-containing protein</fullName>
    </recommendedName>
</protein>
<accession>A0A1T3P111</accession>
<keyword evidence="7" id="KW-0812">Transmembrane</keyword>
<evidence type="ECO:0000259" key="8">
    <source>
        <dbReference type="PROSITE" id="PS50011"/>
    </source>
</evidence>
<proteinExistence type="predicted"/>
<evidence type="ECO:0000313" key="9">
    <source>
        <dbReference type="EMBL" id="OPC82806.1"/>
    </source>
</evidence>